<proteinExistence type="predicted"/>
<evidence type="ECO:0000313" key="2">
    <source>
        <dbReference type="EMBL" id="KAF7690289.1"/>
    </source>
</evidence>
<feature type="region of interest" description="Disordered" evidence="1">
    <location>
        <begin position="358"/>
        <end position="426"/>
    </location>
</feature>
<evidence type="ECO:0000256" key="1">
    <source>
        <dbReference type="SAM" id="MobiDB-lite"/>
    </source>
</evidence>
<feature type="region of interest" description="Disordered" evidence="1">
    <location>
        <begin position="594"/>
        <end position="632"/>
    </location>
</feature>
<dbReference type="EMBL" id="JABFDY010000023">
    <property type="protein sequence ID" value="KAF7690289.1"/>
    <property type="molecule type" value="Genomic_DNA"/>
</dbReference>
<dbReference type="Proteomes" id="UP000606274">
    <property type="component" value="Unassembled WGS sequence"/>
</dbReference>
<dbReference type="AlphaFoldDB" id="A0A8T0AFV3"/>
<feature type="compositionally biased region" description="Basic and acidic residues" evidence="1">
    <location>
        <begin position="613"/>
        <end position="628"/>
    </location>
</feature>
<feature type="compositionally biased region" description="Polar residues" evidence="1">
    <location>
        <begin position="399"/>
        <end position="410"/>
    </location>
</feature>
<organism evidence="2 3">
    <name type="scientific">Silurus meridionalis</name>
    <name type="common">Southern catfish</name>
    <name type="synonym">Silurus soldatovi meridionalis</name>
    <dbReference type="NCBI Taxonomy" id="175797"/>
    <lineage>
        <taxon>Eukaryota</taxon>
        <taxon>Metazoa</taxon>
        <taxon>Chordata</taxon>
        <taxon>Craniata</taxon>
        <taxon>Vertebrata</taxon>
        <taxon>Euteleostomi</taxon>
        <taxon>Actinopterygii</taxon>
        <taxon>Neopterygii</taxon>
        <taxon>Teleostei</taxon>
        <taxon>Ostariophysi</taxon>
        <taxon>Siluriformes</taxon>
        <taxon>Siluridae</taxon>
        <taxon>Silurus</taxon>
    </lineage>
</organism>
<dbReference type="Pfam" id="PF15449">
    <property type="entry name" value="Retinal"/>
    <property type="match status" value="2"/>
</dbReference>
<dbReference type="PANTHER" id="PTHR22017:SF3">
    <property type="entry name" value="PHOTORECEPTOR CILIUM ACTIN REGULATOR 2"/>
    <property type="match status" value="1"/>
</dbReference>
<keyword evidence="3" id="KW-1185">Reference proteome</keyword>
<accession>A0A8T0AFV3</accession>
<name>A0A8T0AFV3_SILME</name>
<gene>
    <name evidence="2" type="ORF">HF521_012093</name>
</gene>
<feature type="non-terminal residue" evidence="2">
    <location>
        <position position="825"/>
    </location>
</feature>
<protein>
    <recommendedName>
        <fullName evidence="4">Photoreceptor cilium actin regulator</fullName>
    </recommendedName>
</protein>
<dbReference type="PANTHER" id="PTHR22017">
    <property type="entry name" value="PHOTORECEPTOR CILIUM ACTIN REGULATOR"/>
    <property type="match status" value="1"/>
</dbReference>
<reference evidence="2" key="1">
    <citation type="submission" date="2020-08" db="EMBL/GenBank/DDBJ databases">
        <title>Chromosome-level assembly of Southern catfish (Silurus meridionalis) provides insights into visual adaptation to the nocturnal and benthic lifestyles.</title>
        <authorList>
            <person name="Zhang Y."/>
            <person name="Wang D."/>
            <person name="Peng Z."/>
        </authorList>
    </citation>
    <scope>NUCLEOTIDE SEQUENCE</scope>
    <source>
        <strain evidence="2">SWU-2019-XX</strain>
        <tissue evidence="2">Muscle</tissue>
    </source>
</reference>
<evidence type="ECO:0008006" key="4">
    <source>
        <dbReference type="Google" id="ProtNLM"/>
    </source>
</evidence>
<sequence length="825" mass="92225">MGCSPSKGHFAGIYNHQNNALQFGSNENNVNHFSGGTEIKSQAETPIVSSGLTLLQEENAAVQLQGKKPTESAIIMGSADIGATKLHSQEELLMKENSNRKHYKTEKNDGCKRRQRERVGKTVYIQSNLDFPQSMLKAHQAAYAYLKNNIPKYESLLGILEKATQTQLSLQPMVTLLALQYEEINQAIDEVASEGEQMLKMHGYPMSLPAVQNYVLVSQDMPEAEINSTESSSDLLQQMLHQLIKKMRLVGDCVKELGETSLEETVDYYGSLYQLLSRKLEAKRAAESHLKQVLACVESYASRTLNSEDSALHSEDSGIGVENECLNGSVRHCSKLENSGTGIQSLYGCPEDSLPDHPYVKGNKYDDVDNNIVKEDSNEDEKTKHEQGNKTDVTDRKISTTSKADSSQPHQVKHQNKRSTNNTYDWNYKKERHITKSKTAEDLAEFCQAKKHRHSLLWGAQRSLSADCLYRRVNDYMVQGQNKIPNDNTKPEWINKKHSPSQFCGLQDGNNGPFKKVVTSWTIPFSPLPPGKNAVKRLINTFSQGVCDTSNQKPLNEPTRGNFLPVINNYRAGVTTSDNKNTNSYKVVQRFQVRSNNMDSLPPPPPEVMMDNSFKRDESTTRDEDDRASQTQKCSTQRQKCCISQCPRASRQTVSLPPSQASISRGYLNMNESHTEQDHGLDLGEGEASTLYANCHCPTIPPVTRARVPPSNYSTCLKVSNATALPPSPACPVNSQEEIFTASFASHIPRWTRRDSDNENGFMTASSSKSFYNARSVFSQENQSALNLSRLPVGPHYQGHGESQRFPEGDCRLLTCPRYPKEAFL</sequence>
<dbReference type="InterPro" id="IPR029352">
    <property type="entry name" value="PCARE"/>
</dbReference>
<feature type="compositionally biased region" description="Basic and acidic residues" evidence="1">
    <location>
        <begin position="358"/>
        <end position="398"/>
    </location>
</feature>
<evidence type="ECO:0000313" key="3">
    <source>
        <dbReference type="Proteomes" id="UP000606274"/>
    </source>
</evidence>
<comment type="caution">
    <text evidence="2">The sequence shown here is derived from an EMBL/GenBank/DDBJ whole genome shotgun (WGS) entry which is preliminary data.</text>
</comment>